<dbReference type="RefSeq" id="WP_092500970.1">
    <property type="nucleotide sequence ID" value="NZ_FNFV01000006.1"/>
</dbReference>
<organism evidence="1 2">
    <name type="scientific">Meinhardsimonia xiamenensis</name>
    <dbReference type="NCBI Taxonomy" id="990712"/>
    <lineage>
        <taxon>Bacteria</taxon>
        <taxon>Pseudomonadati</taxon>
        <taxon>Pseudomonadota</taxon>
        <taxon>Alphaproteobacteria</taxon>
        <taxon>Rhodobacterales</taxon>
        <taxon>Paracoccaceae</taxon>
        <taxon>Meinhardsimonia</taxon>
    </lineage>
</organism>
<proteinExistence type="predicted"/>
<protein>
    <recommendedName>
        <fullName evidence="3">Lipoprotein</fullName>
    </recommendedName>
</protein>
<keyword evidence="2" id="KW-1185">Reference proteome</keyword>
<name>A0A1G9G3L3_9RHOB</name>
<dbReference type="Proteomes" id="UP000199328">
    <property type="component" value="Unassembled WGS sequence"/>
</dbReference>
<accession>A0A1G9G3L3</accession>
<sequence>MTGRGVILGICALLALSACGRLFGQGEGTGEASFGGLKFDAKLTASADDRRAFTVVVREAARNIEAAQEAGRYEAVAYCLYNFGASDMEWTAGPDLPADQIVLEDGALTMSGRCTAR</sequence>
<dbReference type="EMBL" id="FNFV01000006">
    <property type="protein sequence ID" value="SDK95197.1"/>
    <property type="molecule type" value="Genomic_DNA"/>
</dbReference>
<evidence type="ECO:0008006" key="3">
    <source>
        <dbReference type="Google" id="ProtNLM"/>
    </source>
</evidence>
<gene>
    <name evidence="1" type="ORF">SAMN05216257_10681</name>
</gene>
<dbReference type="AlphaFoldDB" id="A0A1G9G3L3"/>
<evidence type="ECO:0000313" key="2">
    <source>
        <dbReference type="Proteomes" id="UP000199328"/>
    </source>
</evidence>
<evidence type="ECO:0000313" key="1">
    <source>
        <dbReference type="EMBL" id="SDK95197.1"/>
    </source>
</evidence>
<reference evidence="2" key="1">
    <citation type="submission" date="2016-10" db="EMBL/GenBank/DDBJ databases">
        <authorList>
            <person name="Varghese N."/>
            <person name="Submissions S."/>
        </authorList>
    </citation>
    <scope>NUCLEOTIDE SEQUENCE [LARGE SCALE GENOMIC DNA]</scope>
    <source>
        <strain evidence="2">CGMCC 1.10789</strain>
    </source>
</reference>
<dbReference type="PROSITE" id="PS51257">
    <property type="entry name" value="PROKAR_LIPOPROTEIN"/>
    <property type="match status" value="1"/>
</dbReference>
<dbReference type="STRING" id="990712.SAMN05216257_10681"/>